<dbReference type="Gene3D" id="3.30.420.10">
    <property type="entry name" value="Ribonuclease H-like superfamily/Ribonuclease H"/>
    <property type="match status" value="1"/>
</dbReference>
<dbReference type="PANTHER" id="PTHR30231:SF41">
    <property type="entry name" value="DNA POLYMERASE III SUBUNIT EPSILON"/>
    <property type="match status" value="1"/>
</dbReference>
<dbReference type="InterPro" id="IPR006054">
    <property type="entry name" value="DnaQ"/>
</dbReference>
<dbReference type="AlphaFoldDB" id="A0A0H5DT60"/>
<dbReference type="GO" id="GO:0045004">
    <property type="term" value="P:DNA replication proofreading"/>
    <property type="evidence" value="ECO:0007669"/>
    <property type="project" value="TreeGrafter"/>
</dbReference>
<reference evidence="5" key="1">
    <citation type="submission" date="2015-06" db="EMBL/GenBank/DDBJ databases">
        <authorList>
            <person name="Bertelli C."/>
        </authorList>
    </citation>
    <scope>NUCLEOTIDE SEQUENCE [LARGE SCALE GENOMIC DNA]</scope>
    <source>
        <strain evidence="5">CRIB-30</strain>
    </source>
</reference>
<name>A0A0H5DT60_9BACT</name>
<evidence type="ECO:0000256" key="2">
    <source>
        <dbReference type="ARBA" id="ARBA00026073"/>
    </source>
</evidence>
<dbReference type="InterPro" id="IPR013520">
    <property type="entry name" value="Ribonucl_H"/>
</dbReference>
<comment type="function">
    <text evidence="1">DNA polymerase III is a complex, multichain enzyme responsible for most of the replicative synthesis in bacteria. The epsilon subunit contain the editing function and is a proofreading 3'-5' exonuclease.</text>
</comment>
<feature type="domain" description="Exonuclease" evidence="3">
    <location>
        <begin position="8"/>
        <end position="175"/>
    </location>
</feature>
<dbReference type="GO" id="GO:0003677">
    <property type="term" value="F:DNA binding"/>
    <property type="evidence" value="ECO:0007669"/>
    <property type="project" value="InterPro"/>
</dbReference>
<dbReference type="RefSeq" id="WP_098038862.1">
    <property type="nucleotide sequence ID" value="NZ_CWGJ01000025.1"/>
</dbReference>
<organism evidence="4 5">
    <name type="scientific">Estrella lausannensis</name>
    <dbReference type="NCBI Taxonomy" id="483423"/>
    <lineage>
        <taxon>Bacteria</taxon>
        <taxon>Pseudomonadati</taxon>
        <taxon>Chlamydiota</taxon>
        <taxon>Chlamydiia</taxon>
        <taxon>Parachlamydiales</taxon>
        <taxon>Candidatus Criblamydiaceae</taxon>
        <taxon>Estrella</taxon>
    </lineage>
</organism>
<dbReference type="Proteomes" id="UP000220251">
    <property type="component" value="Unassembled WGS sequence"/>
</dbReference>
<dbReference type="Pfam" id="PF00929">
    <property type="entry name" value="RNase_T"/>
    <property type="match status" value="1"/>
</dbReference>
<dbReference type="GO" id="GO:0008408">
    <property type="term" value="F:3'-5' exonuclease activity"/>
    <property type="evidence" value="ECO:0007669"/>
    <property type="project" value="TreeGrafter"/>
</dbReference>
<evidence type="ECO:0000256" key="1">
    <source>
        <dbReference type="ARBA" id="ARBA00025483"/>
    </source>
</evidence>
<evidence type="ECO:0000313" key="5">
    <source>
        <dbReference type="Proteomes" id="UP000220251"/>
    </source>
</evidence>
<proteinExistence type="predicted"/>
<evidence type="ECO:0000259" key="3">
    <source>
        <dbReference type="SMART" id="SM00479"/>
    </source>
</evidence>
<dbReference type="SMART" id="SM00479">
    <property type="entry name" value="EXOIII"/>
    <property type="match status" value="1"/>
</dbReference>
<dbReference type="NCBIfam" id="NF004964">
    <property type="entry name" value="PRK06310.1"/>
    <property type="match status" value="1"/>
</dbReference>
<sequence length="249" mass="28691">MGQIHKQTFVCLDCEATGLDPEKDRIIEIAVVKFTFDGAIESYESLVDPEMEIPETSIKIHHITQDMVQGKPKIQRLLPKIIEMIGSHIIIGHNINYDLELIKNEAKRYMIPCSFDKNKTIDTLRLARLYGDSPSNALEKLGVHFNVPQDAAHRAMNDVLVNIEVFKHLSKRYGSLEKVFQILSKPIMMKTMPLGKHKGRLFKDIPLQYLLWAANKDFDQDLLYSIRKEIADRNKGKRFEQQSSPFQNL</sequence>
<dbReference type="PANTHER" id="PTHR30231">
    <property type="entry name" value="DNA POLYMERASE III SUBUNIT EPSILON"/>
    <property type="match status" value="1"/>
</dbReference>
<dbReference type="OrthoDB" id="9776650at2"/>
<gene>
    <name evidence="4" type="primary">dnaQ_2</name>
    <name evidence="4" type="ORF">ELAC_1677</name>
</gene>
<evidence type="ECO:0000313" key="4">
    <source>
        <dbReference type="EMBL" id="CRX39004.1"/>
    </source>
</evidence>
<dbReference type="CDD" id="cd06127">
    <property type="entry name" value="DEDDh"/>
    <property type="match status" value="1"/>
</dbReference>
<dbReference type="GO" id="GO:0003887">
    <property type="term" value="F:DNA-directed DNA polymerase activity"/>
    <property type="evidence" value="ECO:0007669"/>
    <property type="project" value="InterPro"/>
</dbReference>
<dbReference type="SUPFAM" id="SSF53098">
    <property type="entry name" value="Ribonuclease H-like"/>
    <property type="match status" value="1"/>
</dbReference>
<dbReference type="Pfam" id="PF12843">
    <property type="entry name" value="QSregVF_b"/>
    <property type="match status" value="1"/>
</dbReference>
<dbReference type="InterPro" id="IPR024530">
    <property type="entry name" value="QSregVF_b"/>
</dbReference>
<dbReference type="EMBL" id="CWGJ01000025">
    <property type="protein sequence ID" value="CRX39004.1"/>
    <property type="molecule type" value="Genomic_DNA"/>
</dbReference>
<dbReference type="InterPro" id="IPR036397">
    <property type="entry name" value="RNaseH_sf"/>
</dbReference>
<keyword evidence="5" id="KW-1185">Reference proteome</keyword>
<dbReference type="FunFam" id="3.30.420.10:FF:000045">
    <property type="entry name" value="3'-5' exonuclease DinG"/>
    <property type="match status" value="1"/>
</dbReference>
<protein>
    <submittedName>
        <fullName evidence="4">DNA polymerase III subunit epsilon</fullName>
    </submittedName>
</protein>
<dbReference type="NCBIfam" id="TIGR00573">
    <property type="entry name" value="dnaq"/>
    <property type="match status" value="1"/>
</dbReference>
<comment type="subunit">
    <text evidence="2">DNA polymerase III contains a core (composed of alpha, epsilon and theta chains) that associates with a tau subunit. This core dimerizes to form the POLIII' complex. PolIII' associates with the gamma complex (composed of gamma, delta, delta', psi and chi chains) and with the beta chain to form the complete DNA polymerase III complex.</text>
</comment>
<accession>A0A0H5DT60</accession>
<dbReference type="InterPro" id="IPR012337">
    <property type="entry name" value="RNaseH-like_sf"/>
</dbReference>
<dbReference type="GO" id="GO:0005829">
    <property type="term" value="C:cytosol"/>
    <property type="evidence" value="ECO:0007669"/>
    <property type="project" value="TreeGrafter"/>
</dbReference>